<name>A0A1S1PJH9_9ACTN</name>
<dbReference type="Proteomes" id="UP000179769">
    <property type="component" value="Unassembled WGS sequence"/>
</dbReference>
<reference evidence="2" key="1">
    <citation type="submission" date="2016-07" db="EMBL/GenBank/DDBJ databases">
        <title>Frankia sp. NRRL B-16219 Genome sequencing.</title>
        <authorList>
            <person name="Ghodhbane-Gtari F."/>
            <person name="Swanson E."/>
            <person name="Gueddou A."/>
            <person name="Louati M."/>
            <person name="Nouioui I."/>
            <person name="Hezbri K."/>
            <person name="Abebe-Akele F."/>
            <person name="Simpson S."/>
            <person name="Morris K."/>
            <person name="Thomas K."/>
            <person name="Gtari M."/>
            <person name="Tisa L.S."/>
        </authorList>
    </citation>
    <scope>NUCLEOTIDE SEQUENCE [LARGE SCALE GENOMIC DNA]</scope>
    <source>
        <strain evidence="2">NRRL B-16219</strain>
    </source>
</reference>
<dbReference type="EMBL" id="MAXA01000253">
    <property type="protein sequence ID" value="OHV21476.1"/>
    <property type="molecule type" value="Genomic_DNA"/>
</dbReference>
<comment type="caution">
    <text evidence="1">The sequence shown here is derived from an EMBL/GenBank/DDBJ whole genome shotgun (WGS) entry which is preliminary data.</text>
</comment>
<accession>A0A1S1PJH9</accession>
<evidence type="ECO:0000313" key="2">
    <source>
        <dbReference type="Proteomes" id="UP000179769"/>
    </source>
</evidence>
<keyword evidence="2" id="KW-1185">Reference proteome</keyword>
<dbReference type="RefSeq" id="WP_071066360.1">
    <property type="nucleotide sequence ID" value="NZ_MAXA01000253.1"/>
</dbReference>
<organism evidence="1 2">
    <name type="scientific">Parafrankia soli</name>
    <dbReference type="NCBI Taxonomy" id="2599596"/>
    <lineage>
        <taxon>Bacteria</taxon>
        <taxon>Bacillati</taxon>
        <taxon>Actinomycetota</taxon>
        <taxon>Actinomycetes</taxon>
        <taxon>Frankiales</taxon>
        <taxon>Frankiaceae</taxon>
        <taxon>Parafrankia</taxon>
    </lineage>
</organism>
<protein>
    <submittedName>
        <fullName evidence="1">Uncharacterized protein</fullName>
    </submittedName>
</protein>
<gene>
    <name evidence="1" type="ORF">BBK14_26580</name>
</gene>
<dbReference type="AlphaFoldDB" id="A0A1S1PJH9"/>
<dbReference type="OrthoDB" id="4229920at2"/>
<proteinExistence type="predicted"/>
<sequence length="138" mass="15388">MTRPRFLLACCLCRRTIPPDSDAYALDREWVRRFPLMVGTIACPACALHDFTWGCHNREDQFVEGHLPVADGGPDIDSWSHIEKYGSQGGIILTHPESGLLQGAEDYLRHIAGRQGLDATFTRRLQAALDAWDAHSSV</sequence>
<evidence type="ECO:0000313" key="1">
    <source>
        <dbReference type="EMBL" id="OHV21476.1"/>
    </source>
</evidence>